<evidence type="ECO:0000259" key="8">
    <source>
        <dbReference type="PROSITE" id="PS50850"/>
    </source>
</evidence>
<dbReference type="PANTHER" id="PTHR23517">
    <property type="entry name" value="RESISTANCE PROTEIN MDTM, PUTATIVE-RELATED-RELATED"/>
    <property type="match status" value="1"/>
</dbReference>
<dbReference type="InterPro" id="IPR020846">
    <property type="entry name" value="MFS_dom"/>
</dbReference>
<keyword evidence="2" id="KW-0813">Transport</keyword>
<protein>
    <submittedName>
        <fullName evidence="9">MFS transporter</fullName>
    </submittedName>
</protein>
<organism evidence="9 10">
    <name type="scientific">Streptomyces justiciae</name>
    <dbReference type="NCBI Taxonomy" id="2780140"/>
    <lineage>
        <taxon>Bacteria</taxon>
        <taxon>Bacillati</taxon>
        <taxon>Actinomycetota</taxon>
        <taxon>Actinomycetes</taxon>
        <taxon>Kitasatosporales</taxon>
        <taxon>Streptomycetaceae</taxon>
        <taxon>Streptomyces</taxon>
    </lineage>
</organism>
<feature type="transmembrane region" description="Helical" evidence="7">
    <location>
        <begin position="33"/>
        <end position="54"/>
    </location>
</feature>
<dbReference type="SUPFAM" id="SSF103473">
    <property type="entry name" value="MFS general substrate transporter"/>
    <property type="match status" value="1"/>
</dbReference>
<gene>
    <name evidence="9" type="ORF">RQC66_05185</name>
</gene>
<dbReference type="PRINTS" id="PR01036">
    <property type="entry name" value="TCRTETB"/>
</dbReference>
<evidence type="ECO:0000256" key="7">
    <source>
        <dbReference type="SAM" id="Phobius"/>
    </source>
</evidence>
<evidence type="ECO:0000256" key="6">
    <source>
        <dbReference type="ARBA" id="ARBA00023136"/>
    </source>
</evidence>
<keyword evidence="3" id="KW-1003">Cell membrane</keyword>
<name>A0ABU3LLJ6_9ACTN</name>
<evidence type="ECO:0000256" key="1">
    <source>
        <dbReference type="ARBA" id="ARBA00004651"/>
    </source>
</evidence>
<sequence>MWPLYAAGFTTAFGAHGIAANLGADTDDAVTSLLVLGGLLALYDGAEVLLKPLFGTIADRVGARPVLLGGLVAFAVASALYALADSPGWLWAARLGQGAAASAFSPAASALVARLNPAAKHGRAFGSYGFYKSIGYTLGPLLGGVLVWAGGLRLLFTVLAVLGAAVALWALVAVPVVPPLPRARQTVVDLARRLADPAFLVPTAALAGATAALSVGVGFLPVSGAVAGLGTVATGAAVSVLAACAAVVQPRAGRALDAGRITTRGGLTAGLLLAAAGLACAMLPGLAGILLAAALVGAGTGLITPLGFAALAASTPQERLGQTMGAAELGRELGDAGGPLLVAGVAAAATLTYGYGVLAVLLMVLGLGVRRRARAQRTATS</sequence>
<feature type="transmembrane region" description="Helical" evidence="7">
    <location>
        <begin position="66"/>
        <end position="84"/>
    </location>
</feature>
<keyword evidence="6 7" id="KW-0472">Membrane</keyword>
<dbReference type="InterPro" id="IPR036259">
    <property type="entry name" value="MFS_trans_sf"/>
</dbReference>
<comment type="subcellular location">
    <subcellularLocation>
        <location evidence="1">Cell membrane</location>
        <topology evidence="1">Multi-pass membrane protein</topology>
    </subcellularLocation>
</comment>
<dbReference type="EMBL" id="JAVTLL010000003">
    <property type="protein sequence ID" value="MDT7840119.1"/>
    <property type="molecule type" value="Genomic_DNA"/>
</dbReference>
<dbReference type="Pfam" id="PF07690">
    <property type="entry name" value="MFS_1"/>
    <property type="match status" value="1"/>
</dbReference>
<dbReference type="RefSeq" id="WP_314198594.1">
    <property type="nucleotide sequence ID" value="NZ_JAVTLL010000003.1"/>
</dbReference>
<evidence type="ECO:0000256" key="4">
    <source>
        <dbReference type="ARBA" id="ARBA00022692"/>
    </source>
</evidence>
<dbReference type="InterPro" id="IPR011701">
    <property type="entry name" value="MFS"/>
</dbReference>
<proteinExistence type="predicted"/>
<dbReference type="Proteomes" id="UP001257948">
    <property type="component" value="Unassembled WGS sequence"/>
</dbReference>
<keyword evidence="10" id="KW-1185">Reference proteome</keyword>
<feature type="transmembrane region" description="Helical" evidence="7">
    <location>
        <begin position="96"/>
        <end position="116"/>
    </location>
</feature>
<dbReference type="InterPro" id="IPR050171">
    <property type="entry name" value="MFS_Transporters"/>
</dbReference>
<feature type="transmembrane region" description="Helical" evidence="7">
    <location>
        <begin position="226"/>
        <end position="248"/>
    </location>
</feature>
<dbReference type="PROSITE" id="PS50850">
    <property type="entry name" value="MFS"/>
    <property type="match status" value="1"/>
</dbReference>
<feature type="transmembrane region" description="Helical" evidence="7">
    <location>
        <begin position="340"/>
        <end position="367"/>
    </location>
</feature>
<feature type="domain" description="Major facilitator superfamily (MFS) profile" evidence="8">
    <location>
        <begin position="1"/>
        <end position="374"/>
    </location>
</feature>
<comment type="caution">
    <text evidence="9">The sequence shown here is derived from an EMBL/GenBank/DDBJ whole genome shotgun (WGS) entry which is preliminary data.</text>
</comment>
<evidence type="ECO:0000313" key="10">
    <source>
        <dbReference type="Proteomes" id="UP001257948"/>
    </source>
</evidence>
<evidence type="ECO:0000313" key="9">
    <source>
        <dbReference type="EMBL" id="MDT7840119.1"/>
    </source>
</evidence>
<accession>A0ABU3LLJ6</accession>
<dbReference type="Gene3D" id="1.20.1250.20">
    <property type="entry name" value="MFS general substrate transporter like domains"/>
    <property type="match status" value="1"/>
</dbReference>
<feature type="transmembrane region" description="Helical" evidence="7">
    <location>
        <begin position="198"/>
        <end position="220"/>
    </location>
</feature>
<evidence type="ECO:0000256" key="3">
    <source>
        <dbReference type="ARBA" id="ARBA00022475"/>
    </source>
</evidence>
<feature type="transmembrane region" description="Helical" evidence="7">
    <location>
        <begin position="269"/>
        <end position="296"/>
    </location>
</feature>
<feature type="transmembrane region" description="Helical" evidence="7">
    <location>
        <begin position="154"/>
        <end position="177"/>
    </location>
</feature>
<evidence type="ECO:0000256" key="5">
    <source>
        <dbReference type="ARBA" id="ARBA00022989"/>
    </source>
</evidence>
<keyword evidence="5 7" id="KW-1133">Transmembrane helix</keyword>
<reference evidence="10" key="1">
    <citation type="submission" date="2023-07" db="EMBL/GenBank/DDBJ databases">
        <title>Draft genome sequence of the endophytic actinobacterium Streptomyces justiciae WPN32, a potential antibiotic producer.</title>
        <authorList>
            <person name="Yasawong M."/>
            <person name="Pana W."/>
            <person name="Ganta P."/>
            <person name="Santapan N."/>
            <person name="Songngamsuk T."/>
            <person name="Phatcharaharikarn M."/>
            <person name="Kerdtoob S."/>
            <person name="Nantapong N."/>
        </authorList>
    </citation>
    <scope>NUCLEOTIDE SEQUENCE [LARGE SCALE GENOMIC DNA]</scope>
    <source>
        <strain evidence="10">WPN32</strain>
    </source>
</reference>
<feature type="transmembrane region" description="Helical" evidence="7">
    <location>
        <begin position="128"/>
        <end position="148"/>
    </location>
</feature>
<evidence type="ECO:0000256" key="2">
    <source>
        <dbReference type="ARBA" id="ARBA00022448"/>
    </source>
</evidence>
<keyword evidence="4 7" id="KW-0812">Transmembrane</keyword>